<dbReference type="AlphaFoldDB" id="A0A6J7J624"/>
<feature type="compositionally biased region" description="Basic and acidic residues" evidence="1">
    <location>
        <begin position="1"/>
        <end position="15"/>
    </location>
</feature>
<evidence type="ECO:0000313" key="2">
    <source>
        <dbReference type="EMBL" id="CAB4938559.1"/>
    </source>
</evidence>
<name>A0A6J7J624_9ZZZZ</name>
<gene>
    <name evidence="2" type="ORF">UFOPK3651_01985</name>
</gene>
<dbReference type="EMBL" id="CAFBMT010000010">
    <property type="protein sequence ID" value="CAB4938559.1"/>
    <property type="molecule type" value="Genomic_DNA"/>
</dbReference>
<proteinExistence type="predicted"/>
<reference evidence="2" key="1">
    <citation type="submission" date="2020-05" db="EMBL/GenBank/DDBJ databases">
        <authorList>
            <person name="Chiriac C."/>
            <person name="Salcher M."/>
            <person name="Ghai R."/>
            <person name="Kavagutti S V."/>
        </authorList>
    </citation>
    <scope>NUCLEOTIDE SEQUENCE</scope>
</reference>
<evidence type="ECO:0000256" key="1">
    <source>
        <dbReference type="SAM" id="MobiDB-lite"/>
    </source>
</evidence>
<organism evidence="2">
    <name type="scientific">freshwater metagenome</name>
    <dbReference type="NCBI Taxonomy" id="449393"/>
    <lineage>
        <taxon>unclassified sequences</taxon>
        <taxon>metagenomes</taxon>
        <taxon>ecological metagenomes</taxon>
    </lineage>
</organism>
<protein>
    <submittedName>
        <fullName evidence="2">Unannotated protein</fullName>
    </submittedName>
</protein>
<accession>A0A6J7J624</accession>
<feature type="region of interest" description="Disordered" evidence="1">
    <location>
        <begin position="1"/>
        <end position="34"/>
    </location>
</feature>
<sequence>MFERRVRPTGLDHSRQLQAQTAHRRHAQPHGHPADTLRARFQHRLCRRRVEVGRQHHHTVTAGVLAQRVRAPEPHRLRVQQRGAERRGLVKLDPGRRVDEIAERHAVRFGEAVVGEGRHLHEDLLGDVLGDAALAHTGEQALLQLLHTCPTAFAAHRLTQLVGLAGREPGDIDRHLHQLLLEQRHTERLAQAVLQQWVQVGDRFLPIAPTDVGVHRPALDGAGADERNLYHQVVEPTWLQPGQRGHLRAALDLEHAHGVGTAQHRVYVVLLRDGGQIQFVAAVFADEVDRVMERGEHAQPQQVELHQPCGSAVVLVPLQHAAVAHTSPLHRAHLDDWPVADHHAARMDAEVTRRVLDLGGQLQHACRNLVLRLRGGGSHLAPGINLLAPRVLLPGGVAQRLGHVAHRRAGAVGDDVGHLSRVVPPVALVHVLDHLFPATTFDVEVDVGWPIAFGREEPFEQQTQ</sequence>